<dbReference type="Proteomes" id="UP000265520">
    <property type="component" value="Unassembled WGS sequence"/>
</dbReference>
<keyword evidence="2" id="KW-1185">Reference proteome</keyword>
<evidence type="ECO:0000313" key="1">
    <source>
        <dbReference type="EMBL" id="MCI84811.1"/>
    </source>
</evidence>
<dbReference type="EMBL" id="LXQA011099833">
    <property type="protein sequence ID" value="MCI84811.1"/>
    <property type="molecule type" value="Genomic_DNA"/>
</dbReference>
<comment type="caution">
    <text evidence="1">The sequence shown here is derived from an EMBL/GenBank/DDBJ whole genome shotgun (WGS) entry which is preliminary data.</text>
</comment>
<reference evidence="1 2" key="1">
    <citation type="journal article" date="2018" name="Front. Plant Sci.">
        <title>Red Clover (Trifolium pratense) and Zigzag Clover (T. medium) - A Picture of Genomic Similarities and Differences.</title>
        <authorList>
            <person name="Dluhosova J."/>
            <person name="Istvanek J."/>
            <person name="Nedelnik J."/>
            <person name="Repkova J."/>
        </authorList>
    </citation>
    <scope>NUCLEOTIDE SEQUENCE [LARGE SCALE GENOMIC DNA]</scope>
    <source>
        <strain evidence="2">cv. 10/8</strain>
        <tissue evidence="1">Leaf</tissue>
    </source>
</reference>
<accession>A0A392VCX2</accession>
<organism evidence="1 2">
    <name type="scientific">Trifolium medium</name>
    <dbReference type="NCBI Taxonomy" id="97028"/>
    <lineage>
        <taxon>Eukaryota</taxon>
        <taxon>Viridiplantae</taxon>
        <taxon>Streptophyta</taxon>
        <taxon>Embryophyta</taxon>
        <taxon>Tracheophyta</taxon>
        <taxon>Spermatophyta</taxon>
        <taxon>Magnoliopsida</taxon>
        <taxon>eudicotyledons</taxon>
        <taxon>Gunneridae</taxon>
        <taxon>Pentapetalae</taxon>
        <taxon>rosids</taxon>
        <taxon>fabids</taxon>
        <taxon>Fabales</taxon>
        <taxon>Fabaceae</taxon>
        <taxon>Papilionoideae</taxon>
        <taxon>50 kb inversion clade</taxon>
        <taxon>NPAAA clade</taxon>
        <taxon>Hologalegina</taxon>
        <taxon>IRL clade</taxon>
        <taxon>Trifolieae</taxon>
        <taxon>Trifolium</taxon>
    </lineage>
</organism>
<protein>
    <submittedName>
        <fullName evidence="1">Uncharacterized protein</fullName>
    </submittedName>
</protein>
<proteinExistence type="predicted"/>
<dbReference type="AlphaFoldDB" id="A0A392VCX2"/>
<sequence length="18" mass="2012">MECPKESIVATEVAVRIH</sequence>
<name>A0A392VCX2_9FABA</name>
<evidence type="ECO:0000313" key="2">
    <source>
        <dbReference type="Proteomes" id="UP000265520"/>
    </source>
</evidence>